<name>A0A0F9GD20_9ZZZZ</name>
<evidence type="ECO:0000313" key="1">
    <source>
        <dbReference type="EMBL" id="KKL67340.1"/>
    </source>
</evidence>
<protein>
    <submittedName>
        <fullName evidence="1">Uncharacterized protein</fullName>
    </submittedName>
</protein>
<dbReference type="AlphaFoldDB" id="A0A0F9GD20"/>
<gene>
    <name evidence="1" type="ORF">LCGC14_2135960</name>
</gene>
<sequence length="659" mass="76608">IDVSGTVLYHQLFDLTEDTGDTLNYDELSAILGNITGAYFAVQIPDEINIAPIRTVGMPYEYDVSVQGYPIGDYNDDNTYCKITTSGITRDFDTRSISELMDLTTDYSLEFAGNGSKYIVFYIPISTAQNYAQRYADQYDLIMIDYWAYYTFTEGFDYEILENPLNPYESKIDWDYLIIPPDSYTMHPDFSIGTSFSVSFSALDWSVASTDYIKDGSDEFIFRPEIQTNISQYYDGLDTDTATFSILNTVPDSQFDDPEIFQYIYVDIWYNEKDSTIETYRLEDPITNGYIIPDVDSNFSFTIDFDKMRVDIDANKTGYRLIADSYISIELHYISDQYKYPLTHTPFNYDYIDPDYALHRPYNITIKIEGKAPIYSYQASEFNKYVLKIENGYIYFKETPFLELGYIANKSQISVSYKFKLQPGLIDQEHIFMVIYPWTNIFETIGGFDSPPIARISGSSIISPFEYSLSINDTYSLYLSYRLNQRKYFIQELEVDYKTAIREFTYLTEDEANYITEADEPSFKVFYYDYNEEIAYLDDSHYTVDVNTHKIRIHNDGNIISTPNKFSKFYVSFLTKQHDKTFNEHTFKFVPWSFDQSVIDTLEVTYWDVVGGERLHILPNFNSYYFLVESETTMEGAVARASQLVAYLEPGSTLSYDLA</sequence>
<feature type="non-terminal residue" evidence="1">
    <location>
        <position position="659"/>
    </location>
</feature>
<comment type="caution">
    <text evidence="1">The sequence shown here is derived from an EMBL/GenBank/DDBJ whole genome shotgun (WGS) entry which is preliminary data.</text>
</comment>
<dbReference type="EMBL" id="LAZR01026893">
    <property type="protein sequence ID" value="KKL67340.1"/>
    <property type="molecule type" value="Genomic_DNA"/>
</dbReference>
<feature type="non-terminal residue" evidence="1">
    <location>
        <position position="1"/>
    </location>
</feature>
<proteinExistence type="predicted"/>
<organism evidence="1">
    <name type="scientific">marine sediment metagenome</name>
    <dbReference type="NCBI Taxonomy" id="412755"/>
    <lineage>
        <taxon>unclassified sequences</taxon>
        <taxon>metagenomes</taxon>
        <taxon>ecological metagenomes</taxon>
    </lineage>
</organism>
<accession>A0A0F9GD20</accession>
<reference evidence="1" key="1">
    <citation type="journal article" date="2015" name="Nature">
        <title>Complex archaea that bridge the gap between prokaryotes and eukaryotes.</title>
        <authorList>
            <person name="Spang A."/>
            <person name="Saw J.H."/>
            <person name="Jorgensen S.L."/>
            <person name="Zaremba-Niedzwiedzka K."/>
            <person name="Martijn J."/>
            <person name="Lind A.E."/>
            <person name="van Eijk R."/>
            <person name="Schleper C."/>
            <person name="Guy L."/>
            <person name="Ettema T.J."/>
        </authorList>
    </citation>
    <scope>NUCLEOTIDE SEQUENCE</scope>
</reference>